<evidence type="ECO:0000313" key="2">
    <source>
        <dbReference type="EMBL" id="KAJ1173669.1"/>
    </source>
</evidence>
<protein>
    <submittedName>
        <fullName evidence="2">Uncharacterized protein</fullName>
    </submittedName>
</protein>
<feature type="region of interest" description="Disordered" evidence="1">
    <location>
        <begin position="1"/>
        <end position="25"/>
    </location>
</feature>
<keyword evidence="3" id="KW-1185">Reference proteome</keyword>
<proteinExistence type="predicted"/>
<dbReference type="AlphaFoldDB" id="A0AAV7TBI1"/>
<feature type="compositionally biased region" description="Polar residues" evidence="1">
    <location>
        <begin position="16"/>
        <end position="25"/>
    </location>
</feature>
<accession>A0AAV7TBI1</accession>
<dbReference type="EMBL" id="JANPWB010000007">
    <property type="protein sequence ID" value="KAJ1173669.1"/>
    <property type="molecule type" value="Genomic_DNA"/>
</dbReference>
<organism evidence="2 3">
    <name type="scientific">Pleurodeles waltl</name>
    <name type="common">Iberian ribbed newt</name>
    <dbReference type="NCBI Taxonomy" id="8319"/>
    <lineage>
        <taxon>Eukaryota</taxon>
        <taxon>Metazoa</taxon>
        <taxon>Chordata</taxon>
        <taxon>Craniata</taxon>
        <taxon>Vertebrata</taxon>
        <taxon>Euteleostomi</taxon>
        <taxon>Amphibia</taxon>
        <taxon>Batrachia</taxon>
        <taxon>Caudata</taxon>
        <taxon>Salamandroidea</taxon>
        <taxon>Salamandridae</taxon>
        <taxon>Pleurodelinae</taxon>
        <taxon>Pleurodeles</taxon>
    </lineage>
</organism>
<gene>
    <name evidence="2" type="ORF">NDU88_005495</name>
</gene>
<name>A0AAV7TBI1_PLEWA</name>
<sequence>MPIIVNQNDDDDDSSETWPSRTSRLMHTKELQSPLPHWYSFLISRGPISVGPQTSAGRAGRPARDAVGAADRFPSHRARHGPFFRPPLARGPRLGIGPRRVQGAVRPQN</sequence>
<comment type="caution">
    <text evidence="2">The sequence shown here is derived from an EMBL/GenBank/DDBJ whole genome shotgun (WGS) entry which is preliminary data.</text>
</comment>
<evidence type="ECO:0000256" key="1">
    <source>
        <dbReference type="SAM" id="MobiDB-lite"/>
    </source>
</evidence>
<reference evidence="2" key="1">
    <citation type="journal article" date="2022" name="bioRxiv">
        <title>Sequencing and chromosome-scale assembly of the giantPleurodeles waltlgenome.</title>
        <authorList>
            <person name="Brown T."/>
            <person name="Elewa A."/>
            <person name="Iarovenko S."/>
            <person name="Subramanian E."/>
            <person name="Araus A.J."/>
            <person name="Petzold A."/>
            <person name="Susuki M."/>
            <person name="Suzuki K.-i.T."/>
            <person name="Hayashi T."/>
            <person name="Toyoda A."/>
            <person name="Oliveira C."/>
            <person name="Osipova E."/>
            <person name="Leigh N.D."/>
            <person name="Simon A."/>
            <person name="Yun M.H."/>
        </authorList>
    </citation>
    <scope>NUCLEOTIDE SEQUENCE</scope>
    <source>
        <strain evidence="2">20211129_DDA</strain>
        <tissue evidence="2">Liver</tissue>
    </source>
</reference>
<dbReference type="Proteomes" id="UP001066276">
    <property type="component" value="Chromosome 4_1"/>
</dbReference>
<evidence type="ECO:0000313" key="3">
    <source>
        <dbReference type="Proteomes" id="UP001066276"/>
    </source>
</evidence>
<feature type="region of interest" description="Disordered" evidence="1">
    <location>
        <begin position="52"/>
        <end position="109"/>
    </location>
</feature>